<protein>
    <recommendedName>
        <fullName evidence="1">Reverse transcriptase domain-containing protein</fullName>
    </recommendedName>
</protein>
<gene>
    <name evidence="2" type="ORF">ATY37_14150</name>
</gene>
<dbReference type="InterPro" id="IPR043502">
    <property type="entry name" value="DNA/RNA_pol_sf"/>
</dbReference>
<dbReference type="AlphaFoldDB" id="A0A151KYR2"/>
<comment type="caution">
    <text evidence="2">The sequence shown here is derived from an EMBL/GenBank/DDBJ whole genome shotgun (WGS) entry which is preliminary data.</text>
</comment>
<dbReference type="PROSITE" id="PS50878">
    <property type="entry name" value="RT_POL"/>
    <property type="match status" value="1"/>
</dbReference>
<dbReference type="Proteomes" id="UP000075346">
    <property type="component" value="Unassembled WGS sequence"/>
</dbReference>
<evidence type="ECO:0000313" key="2">
    <source>
        <dbReference type="EMBL" id="KYN88961.1"/>
    </source>
</evidence>
<accession>A0A151KYR2</accession>
<feature type="domain" description="Reverse transcriptase" evidence="1">
    <location>
        <begin position="1"/>
        <end position="208"/>
    </location>
</feature>
<dbReference type="RefSeq" id="WP_033930547.1">
    <property type="nucleotide sequence ID" value="NZ_LOBR01000031.1"/>
</dbReference>
<organism evidence="2 3">
    <name type="scientific">Vibrio cidicii</name>
    <dbReference type="NCBI Taxonomy" id="1763883"/>
    <lineage>
        <taxon>Bacteria</taxon>
        <taxon>Pseudomonadati</taxon>
        <taxon>Pseudomonadota</taxon>
        <taxon>Gammaproteobacteria</taxon>
        <taxon>Vibrionales</taxon>
        <taxon>Vibrionaceae</taxon>
        <taxon>Vibrio</taxon>
    </lineage>
</organism>
<reference evidence="3" key="1">
    <citation type="submission" date="2015-12" db="EMBL/GenBank/DDBJ databases">
        <authorList>
            <person name="Shamseldin A."/>
            <person name="Moawad H."/>
            <person name="Abd El-Rahim W.M."/>
            <person name="Sadowsky M.J."/>
        </authorList>
    </citation>
    <scope>NUCLEOTIDE SEQUENCE [LARGE SCALE GENOMIC DNA]</scope>
    <source>
        <strain evidence="3">2538-88</strain>
    </source>
</reference>
<proteinExistence type="predicted"/>
<dbReference type="Pfam" id="PF00078">
    <property type="entry name" value="RVT_1"/>
    <property type="match status" value="1"/>
</dbReference>
<evidence type="ECO:0000313" key="3">
    <source>
        <dbReference type="Proteomes" id="UP000075346"/>
    </source>
</evidence>
<dbReference type="EMBL" id="LOBR01000031">
    <property type="protein sequence ID" value="KYN88961.1"/>
    <property type="molecule type" value="Genomic_DNA"/>
</dbReference>
<dbReference type="SUPFAM" id="SSF56672">
    <property type="entry name" value="DNA/RNA polymerases"/>
    <property type="match status" value="1"/>
</dbReference>
<dbReference type="InterPro" id="IPR043128">
    <property type="entry name" value="Rev_trsase/Diguanyl_cyclase"/>
</dbReference>
<sequence>MIYKASWSNRFEVKPDRWVYNPTSESRVSGQQINKLLNKSWKKPSYYYHLRNGGHVEALKIHLEHRYFATIDISDFFGNISRSRITRALKPIVGYENARKIAKLSTVKASENYSHSHHLPYGFNQSPILASICLFDSTLGKYLDKLSNSKEICVSVYMDDIVISAQDDEKLKKAFDEILVAAEKSKFVLSKEKTRPVAIQTEAFNIVVTHGNMKVEYERFVKFQHAYSASNSEPQRHGIGSYVGSVNKAQAKLLV</sequence>
<evidence type="ECO:0000259" key="1">
    <source>
        <dbReference type="PROSITE" id="PS50878"/>
    </source>
</evidence>
<name>A0A151KYR2_9VIBR</name>
<dbReference type="InterPro" id="IPR000477">
    <property type="entry name" value="RT_dom"/>
</dbReference>
<dbReference type="Gene3D" id="3.30.70.270">
    <property type="match status" value="1"/>
</dbReference>